<evidence type="ECO:0000256" key="2">
    <source>
        <dbReference type="ARBA" id="ARBA00004787"/>
    </source>
</evidence>
<evidence type="ECO:0000256" key="3">
    <source>
        <dbReference type="ARBA" id="ARBA00009789"/>
    </source>
</evidence>
<evidence type="ECO:0000256" key="4">
    <source>
        <dbReference type="ARBA" id="ARBA00022679"/>
    </source>
</evidence>
<comment type="function">
    <text evidence="7">Catalyzes the formation of 4-diphosphocytidyl-2-C-methyl-D-erythritol from CTP and 2-C-methyl-D-erythritol 4-phosphate (MEP).</text>
</comment>
<dbReference type="EC" id="2.7.7.60" evidence="7"/>
<dbReference type="InterPro" id="IPR034683">
    <property type="entry name" value="IspD/TarI"/>
</dbReference>
<keyword evidence="5 7" id="KW-0548">Nucleotidyltransferase</keyword>
<comment type="catalytic activity">
    <reaction evidence="1 7">
        <text>2-C-methyl-D-erythritol 4-phosphate + CTP + H(+) = 4-CDP-2-C-methyl-D-erythritol + diphosphate</text>
        <dbReference type="Rhea" id="RHEA:13429"/>
        <dbReference type="ChEBI" id="CHEBI:15378"/>
        <dbReference type="ChEBI" id="CHEBI:33019"/>
        <dbReference type="ChEBI" id="CHEBI:37563"/>
        <dbReference type="ChEBI" id="CHEBI:57823"/>
        <dbReference type="ChEBI" id="CHEBI:58262"/>
        <dbReference type="EC" id="2.7.7.60"/>
    </reaction>
</comment>
<dbReference type="InterPro" id="IPR029044">
    <property type="entry name" value="Nucleotide-diphossugar_trans"/>
</dbReference>
<evidence type="ECO:0000313" key="9">
    <source>
        <dbReference type="Proteomes" id="UP001144352"/>
    </source>
</evidence>
<organism evidence="8 9">
    <name type="scientific">Geobacter hydrogenophilus</name>
    <dbReference type="NCBI Taxonomy" id="40983"/>
    <lineage>
        <taxon>Bacteria</taxon>
        <taxon>Pseudomonadati</taxon>
        <taxon>Thermodesulfobacteriota</taxon>
        <taxon>Desulfuromonadia</taxon>
        <taxon>Geobacterales</taxon>
        <taxon>Geobacteraceae</taxon>
        <taxon>Geobacter</taxon>
    </lineage>
</organism>
<dbReference type="FunFam" id="3.90.550.10:FF:000003">
    <property type="entry name" value="2-C-methyl-D-erythritol 4-phosphate cytidylyltransferase"/>
    <property type="match status" value="1"/>
</dbReference>
<evidence type="ECO:0000256" key="7">
    <source>
        <dbReference type="HAMAP-Rule" id="MF_00108"/>
    </source>
</evidence>
<dbReference type="GO" id="GO:0019288">
    <property type="term" value="P:isopentenyl diphosphate biosynthetic process, methylerythritol 4-phosphate pathway"/>
    <property type="evidence" value="ECO:0007669"/>
    <property type="project" value="UniProtKB-UniRule"/>
</dbReference>
<evidence type="ECO:0000256" key="5">
    <source>
        <dbReference type="ARBA" id="ARBA00022695"/>
    </source>
</evidence>
<dbReference type="PANTHER" id="PTHR32125">
    <property type="entry name" value="2-C-METHYL-D-ERYTHRITOL 4-PHOSPHATE CYTIDYLYLTRANSFERASE, CHLOROPLASTIC"/>
    <property type="match status" value="1"/>
</dbReference>
<keyword evidence="6 7" id="KW-0414">Isoprene biosynthesis</keyword>
<dbReference type="Gene3D" id="3.90.550.10">
    <property type="entry name" value="Spore Coat Polysaccharide Biosynthesis Protein SpsA, Chain A"/>
    <property type="match status" value="1"/>
</dbReference>
<comment type="similarity">
    <text evidence="3 7">Belongs to the IspD/TarI cytidylyltransferase family. IspD subfamily.</text>
</comment>
<keyword evidence="9" id="KW-1185">Reference proteome</keyword>
<feature type="site" description="Transition state stabilizer" evidence="7">
    <location>
        <position position="15"/>
    </location>
</feature>
<dbReference type="RefSeq" id="WP_214186165.1">
    <property type="nucleotide sequence ID" value="NZ_BSDS01000001.1"/>
</dbReference>
<dbReference type="PANTHER" id="PTHR32125:SF4">
    <property type="entry name" value="2-C-METHYL-D-ERYTHRITOL 4-PHOSPHATE CYTIDYLYLTRANSFERASE, CHLOROPLASTIC"/>
    <property type="match status" value="1"/>
</dbReference>
<feature type="site" description="Positions MEP for the nucleophilic attack" evidence="7">
    <location>
        <position position="157"/>
    </location>
</feature>
<evidence type="ECO:0000313" key="8">
    <source>
        <dbReference type="EMBL" id="GLI38078.1"/>
    </source>
</evidence>
<evidence type="ECO:0000256" key="6">
    <source>
        <dbReference type="ARBA" id="ARBA00023229"/>
    </source>
</evidence>
<gene>
    <name evidence="7 8" type="primary">ispD</name>
    <name evidence="8" type="ORF">GHYDROH2_15790</name>
</gene>
<dbReference type="Proteomes" id="UP001144352">
    <property type="component" value="Unassembled WGS sequence"/>
</dbReference>
<sequence length="232" mass="25544">MAVFALIPAAGMGKRMGASINKQYLLLDGMPILARTLEVFERSPLLDGIFVVIPADEIPFCREQVVERHGFSKVRSIVAGGAERQQSVLNGLRDMEGTVGEDDVVLIHDGVRPFVTEEILDRAVAVAREHDGALVAVPAKDTVKMVENGIITATPPRETLWLAQTPQAFRYGVIRAAHEVADAERFLGTDDAMLVERLGRQVRIVLGDYRNVKITTPEDMVLAEAFIKEKLQ</sequence>
<accession>A0A9W6G0E2</accession>
<comment type="caution">
    <text evidence="8">The sequence shown here is derived from an EMBL/GenBank/DDBJ whole genome shotgun (WGS) entry which is preliminary data.</text>
</comment>
<name>A0A9W6G0E2_9BACT</name>
<proteinExistence type="inferred from homology"/>
<protein>
    <recommendedName>
        <fullName evidence="7">2-C-methyl-D-erythritol 4-phosphate cytidylyltransferase</fullName>
        <ecNumber evidence="7">2.7.7.60</ecNumber>
    </recommendedName>
    <alternativeName>
        <fullName evidence="7">4-diphosphocytidyl-2C-methyl-D-erythritol synthase</fullName>
    </alternativeName>
    <alternativeName>
        <fullName evidence="7">MEP cytidylyltransferase</fullName>
        <shortName evidence="7">MCT</shortName>
    </alternativeName>
</protein>
<feature type="site" description="Transition state stabilizer" evidence="7">
    <location>
        <position position="22"/>
    </location>
</feature>
<dbReference type="InterPro" id="IPR018294">
    <property type="entry name" value="ISPD_synthase_CS"/>
</dbReference>
<dbReference type="InterPro" id="IPR001228">
    <property type="entry name" value="IspD"/>
</dbReference>
<feature type="site" description="Positions MEP for the nucleophilic attack" evidence="7">
    <location>
        <position position="213"/>
    </location>
</feature>
<dbReference type="HAMAP" id="MF_00108">
    <property type="entry name" value="IspD"/>
    <property type="match status" value="1"/>
</dbReference>
<keyword evidence="4 7" id="KW-0808">Transferase</keyword>
<dbReference type="Pfam" id="PF01128">
    <property type="entry name" value="IspD"/>
    <property type="match status" value="1"/>
</dbReference>
<dbReference type="NCBIfam" id="TIGR00453">
    <property type="entry name" value="ispD"/>
    <property type="match status" value="1"/>
</dbReference>
<comment type="pathway">
    <text evidence="2 7">Isoprenoid biosynthesis; isopentenyl diphosphate biosynthesis via DXP pathway; isopentenyl diphosphate from 1-deoxy-D-xylulose 5-phosphate: step 2/6.</text>
</comment>
<dbReference type="GO" id="GO:0050518">
    <property type="term" value="F:2-C-methyl-D-erythritol 4-phosphate cytidylyltransferase activity"/>
    <property type="evidence" value="ECO:0007669"/>
    <property type="project" value="UniProtKB-UniRule"/>
</dbReference>
<reference evidence="8" key="1">
    <citation type="submission" date="2022-12" db="EMBL/GenBank/DDBJ databases">
        <title>Reference genome sequencing for broad-spectrum identification of bacterial and archaeal isolates by mass spectrometry.</title>
        <authorList>
            <person name="Sekiguchi Y."/>
            <person name="Tourlousse D.M."/>
        </authorList>
    </citation>
    <scope>NUCLEOTIDE SEQUENCE</scope>
    <source>
        <strain evidence="8">H2</strain>
    </source>
</reference>
<dbReference type="SUPFAM" id="SSF53448">
    <property type="entry name" value="Nucleotide-diphospho-sugar transferases"/>
    <property type="match status" value="1"/>
</dbReference>
<dbReference type="EMBL" id="BSDS01000001">
    <property type="protein sequence ID" value="GLI38078.1"/>
    <property type="molecule type" value="Genomic_DNA"/>
</dbReference>
<dbReference type="InterPro" id="IPR050088">
    <property type="entry name" value="IspD/TarI_cytidylyltransf_bact"/>
</dbReference>
<dbReference type="CDD" id="cd02516">
    <property type="entry name" value="CDP-ME_synthetase"/>
    <property type="match status" value="1"/>
</dbReference>
<dbReference type="AlphaFoldDB" id="A0A9W6G0E2"/>
<dbReference type="PROSITE" id="PS01295">
    <property type="entry name" value="ISPD"/>
    <property type="match status" value="1"/>
</dbReference>
<evidence type="ECO:0000256" key="1">
    <source>
        <dbReference type="ARBA" id="ARBA00001282"/>
    </source>
</evidence>